<dbReference type="AlphaFoldDB" id="A0A8J2Z8Q8"/>
<dbReference type="GO" id="GO:1904680">
    <property type="term" value="F:peptide transmembrane transporter activity"/>
    <property type="evidence" value="ECO:0007669"/>
    <property type="project" value="TreeGrafter"/>
</dbReference>
<evidence type="ECO:0000313" key="6">
    <source>
        <dbReference type="Proteomes" id="UP000597507"/>
    </source>
</evidence>
<dbReference type="GO" id="GO:0030288">
    <property type="term" value="C:outer membrane-bounded periplasmic space"/>
    <property type="evidence" value="ECO:0007669"/>
    <property type="project" value="UniProtKB-ARBA"/>
</dbReference>
<dbReference type="CDD" id="cd08512">
    <property type="entry name" value="PBP2_NikA_DppA_OppA_like_7"/>
    <property type="match status" value="1"/>
</dbReference>
<gene>
    <name evidence="5" type="ORF">GCM10010964_09890</name>
</gene>
<dbReference type="GO" id="GO:0043190">
    <property type="term" value="C:ATP-binding cassette (ABC) transporter complex"/>
    <property type="evidence" value="ECO:0007669"/>
    <property type="project" value="InterPro"/>
</dbReference>
<dbReference type="GO" id="GO:0015833">
    <property type="term" value="P:peptide transport"/>
    <property type="evidence" value="ECO:0007669"/>
    <property type="project" value="TreeGrafter"/>
</dbReference>
<comment type="similarity">
    <text evidence="2">Belongs to the bacterial solute-binding protein 5 family.</text>
</comment>
<dbReference type="PANTHER" id="PTHR30290">
    <property type="entry name" value="PERIPLASMIC BINDING COMPONENT OF ABC TRANSPORTER"/>
    <property type="match status" value="1"/>
</dbReference>
<dbReference type="Gene3D" id="3.40.190.10">
    <property type="entry name" value="Periplasmic binding protein-like II"/>
    <property type="match status" value="1"/>
</dbReference>
<dbReference type="RefSeq" id="WP_188898880.1">
    <property type="nucleotide sequence ID" value="NZ_BMKS01000002.1"/>
</dbReference>
<feature type="chain" id="PRO_5035307578" evidence="3">
    <location>
        <begin position="21"/>
        <end position="532"/>
    </location>
</feature>
<evidence type="ECO:0000256" key="1">
    <source>
        <dbReference type="ARBA" id="ARBA00004418"/>
    </source>
</evidence>
<accession>A0A8J2Z8Q8</accession>
<dbReference type="EMBL" id="BMKS01000002">
    <property type="protein sequence ID" value="GGG23760.1"/>
    <property type="molecule type" value="Genomic_DNA"/>
</dbReference>
<reference evidence="5 6" key="1">
    <citation type="journal article" date="2014" name="Int. J. Syst. Evol. Microbiol.">
        <title>Complete genome sequence of Corynebacterium casei LMG S-19264T (=DSM 44701T), isolated from a smear-ripened cheese.</title>
        <authorList>
            <consortium name="US DOE Joint Genome Institute (JGI-PGF)"/>
            <person name="Walter F."/>
            <person name="Albersmeier A."/>
            <person name="Kalinowski J."/>
            <person name="Ruckert C."/>
        </authorList>
    </citation>
    <scope>NUCLEOTIDE SEQUENCE [LARGE SCALE GENOMIC DNA]</scope>
    <source>
        <strain evidence="5 6">CGMCC 1.16330</strain>
    </source>
</reference>
<dbReference type="Proteomes" id="UP000597507">
    <property type="component" value="Unassembled WGS sequence"/>
</dbReference>
<dbReference type="SUPFAM" id="SSF53850">
    <property type="entry name" value="Periplasmic binding protein-like II"/>
    <property type="match status" value="1"/>
</dbReference>
<dbReference type="InterPro" id="IPR000914">
    <property type="entry name" value="SBP_5_dom"/>
</dbReference>
<comment type="subcellular location">
    <subcellularLocation>
        <location evidence="1">Periplasm</location>
    </subcellularLocation>
</comment>
<dbReference type="Gene3D" id="3.10.105.10">
    <property type="entry name" value="Dipeptide-binding Protein, Domain 3"/>
    <property type="match status" value="1"/>
</dbReference>
<feature type="domain" description="Solute-binding protein family 5" evidence="4">
    <location>
        <begin position="76"/>
        <end position="445"/>
    </location>
</feature>
<evidence type="ECO:0000259" key="4">
    <source>
        <dbReference type="Pfam" id="PF00496"/>
    </source>
</evidence>
<protein>
    <submittedName>
        <fullName evidence="5">Peptide ABC transporter substrate-binding protein</fullName>
    </submittedName>
</protein>
<evidence type="ECO:0000256" key="3">
    <source>
        <dbReference type="SAM" id="SignalP"/>
    </source>
</evidence>
<dbReference type="Gene3D" id="3.90.76.10">
    <property type="entry name" value="Dipeptide-binding Protein, Domain 1"/>
    <property type="match status" value="1"/>
</dbReference>
<keyword evidence="3" id="KW-0732">Signal</keyword>
<evidence type="ECO:0000313" key="5">
    <source>
        <dbReference type="EMBL" id="GGG23760.1"/>
    </source>
</evidence>
<name>A0A8J2Z8Q8_9PROT</name>
<sequence>MRIRLRSALFAAALLALAPAADTQRPAHAQAQQRPLVWGDNLPASLDPHALFDVPSQFILLNVYDGLYRYQGNPPELVPWLAERHTVSEDGLTWEFTLRPGAKFHDGSAVTAEDVVYSFRRLLAMNRAPAAAFRPVLRPENVSARDERTVRFVLSQPYAPFLAAIPLVAVVNPRAIRPNVRNDDWGAEWLAANAAGSGAYRINPDTYRPRSQLDMERFADHFMGWSHNPRPIDSVRVRPVLETSTRVLALMRGEIDATDSYLPTDQVERVDRNPRTRVARDESMRVFILRMNNRKPPFDNRDARLCFAHAFNYQGFNEVILKGLVIRNASPNPNNLWGNPPDLQPYAFDLERARQHCDRARAAGAPLGREIEIHVQTELEQTVQAAQMFQADLRRVGVNLKIVPNTWAGITSSTTRAETTPDMWVHWVSTYFVDPENWIGQMYDSRFHGTWKASSWYRNERVDELLTRARTSLDRAERERLYQEATRLVVADSPDIWVYNTVNLRGLSRRVQGYRFSPVGSGGELRSMWLEN</sequence>
<evidence type="ECO:0000256" key="2">
    <source>
        <dbReference type="ARBA" id="ARBA00005695"/>
    </source>
</evidence>
<proteinExistence type="inferred from homology"/>
<dbReference type="InterPro" id="IPR039424">
    <property type="entry name" value="SBP_5"/>
</dbReference>
<feature type="signal peptide" evidence="3">
    <location>
        <begin position="1"/>
        <end position="20"/>
    </location>
</feature>
<keyword evidence="6" id="KW-1185">Reference proteome</keyword>
<comment type="caution">
    <text evidence="5">The sequence shown here is derived from an EMBL/GenBank/DDBJ whole genome shotgun (WGS) entry which is preliminary data.</text>
</comment>
<dbReference type="Pfam" id="PF00496">
    <property type="entry name" value="SBP_bac_5"/>
    <property type="match status" value="1"/>
</dbReference>
<dbReference type="InterPro" id="IPR030678">
    <property type="entry name" value="Peptide/Ni-bd"/>
</dbReference>
<organism evidence="5 6">
    <name type="scientific">Caldovatus sediminis</name>
    <dbReference type="NCBI Taxonomy" id="2041189"/>
    <lineage>
        <taxon>Bacteria</taxon>
        <taxon>Pseudomonadati</taxon>
        <taxon>Pseudomonadota</taxon>
        <taxon>Alphaproteobacteria</taxon>
        <taxon>Acetobacterales</taxon>
        <taxon>Roseomonadaceae</taxon>
        <taxon>Caldovatus</taxon>
    </lineage>
</organism>
<dbReference type="PIRSF" id="PIRSF002741">
    <property type="entry name" value="MppA"/>
    <property type="match status" value="1"/>
</dbReference>